<evidence type="ECO:0000256" key="1">
    <source>
        <dbReference type="ARBA" id="ARBA00022705"/>
    </source>
</evidence>
<dbReference type="AlphaFoldDB" id="A0A5D6W302"/>
<dbReference type="Proteomes" id="UP000323646">
    <property type="component" value="Unassembled WGS sequence"/>
</dbReference>
<keyword evidence="2" id="KW-0143">Chaperone</keyword>
<feature type="transmembrane region" description="Helical" evidence="4">
    <location>
        <begin position="119"/>
        <end position="137"/>
    </location>
</feature>
<feature type="compositionally biased region" description="Basic and acidic residues" evidence="3">
    <location>
        <begin position="63"/>
        <end position="81"/>
    </location>
</feature>
<evidence type="ECO:0000256" key="2">
    <source>
        <dbReference type="ARBA" id="ARBA00023186"/>
    </source>
</evidence>
<evidence type="ECO:0000256" key="4">
    <source>
        <dbReference type="SAM" id="Phobius"/>
    </source>
</evidence>
<dbReference type="PRINTS" id="PR00625">
    <property type="entry name" value="JDOMAIN"/>
</dbReference>
<dbReference type="OrthoDB" id="9779889at2"/>
<evidence type="ECO:0000259" key="5">
    <source>
        <dbReference type="PROSITE" id="PS50076"/>
    </source>
</evidence>
<accession>A0A5D6W302</accession>
<evidence type="ECO:0000313" key="7">
    <source>
        <dbReference type="Proteomes" id="UP000323646"/>
    </source>
</evidence>
<keyword evidence="4" id="KW-0812">Transmembrane</keyword>
<sequence length="240" mass="26724">MKDYYELLQVHPKASADIIKKAYQTLAKKYHPDLSKLPPEEASRHMSELNEAYRILSDPSARRAYDEARRQEQHQVRELPREQQAVHQDKIPPRSARRHHSHKQETAKVHDLAGRKLKLILIAVIVLLLGGMIWFLFAGDEDGEVHYKSLKGNPSVEERPRENSRPAPAPSYDSNEEKLHPGNPNRNGNVSGGTVEVDGKGTVPAGGTDQNAKAEDTEKPKTERNDSVGGGGTVPGLEQL</sequence>
<keyword evidence="4" id="KW-1133">Transmembrane helix</keyword>
<dbReference type="EMBL" id="VTOY01000010">
    <property type="protein sequence ID" value="TYZ21158.1"/>
    <property type="molecule type" value="Genomic_DNA"/>
</dbReference>
<dbReference type="InterPro" id="IPR036869">
    <property type="entry name" value="J_dom_sf"/>
</dbReference>
<dbReference type="SUPFAM" id="SSF46565">
    <property type="entry name" value="Chaperone J-domain"/>
    <property type="match status" value="1"/>
</dbReference>
<organism evidence="6 7">
    <name type="scientific">Selenomonas ruminis</name>
    <dbReference type="NCBI Taxonomy" id="2593411"/>
    <lineage>
        <taxon>Bacteria</taxon>
        <taxon>Bacillati</taxon>
        <taxon>Bacillota</taxon>
        <taxon>Negativicutes</taxon>
        <taxon>Selenomonadales</taxon>
        <taxon>Selenomonadaceae</taxon>
        <taxon>Selenomonas</taxon>
    </lineage>
</organism>
<feature type="compositionally biased region" description="Basic and acidic residues" evidence="3">
    <location>
        <begin position="212"/>
        <end position="226"/>
    </location>
</feature>
<keyword evidence="4" id="KW-0472">Membrane</keyword>
<dbReference type="PANTHER" id="PTHR44145:SF3">
    <property type="entry name" value="DNAJ HOMOLOG SUBFAMILY A MEMBER 3, MITOCHONDRIAL"/>
    <property type="match status" value="1"/>
</dbReference>
<keyword evidence="7" id="KW-1185">Reference proteome</keyword>
<keyword evidence="1" id="KW-0235">DNA replication</keyword>
<feature type="region of interest" description="Disordered" evidence="3">
    <location>
        <begin position="63"/>
        <end position="109"/>
    </location>
</feature>
<comment type="caution">
    <text evidence="6">The sequence shown here is derived from an EMBL/GenBank/DDBJ whole genome shotgun (WGS) entry which is preliminary data.</text>
</comment>
<evidence type="ECO:0000313" key="6">
    <source>
        <dbReference type="EMBL" id="TYZ21158.1"/>
    </source>
</evidence>
<dbReference type="SMART" id="SM00271">
    <property type="entry name" value="DnaJ"/>
    <property type="match status" value="1"/>
</dbReference>
<protein>
    <submittedName>
        <fullName evidence="6">DnaJ domain-containing protein</fullName>
    </submittedName>
</protein>
<dbReference type="Pfam" id="PF00226">
    <property type="entry name" value="DnaJ"/>
    <property type="match status" value="1"/>
</dbReference>
<name>A0A5D6W302_9FIRM</name>
<dbReference type="Gene3D" id="1.10.287.110">
    <property type="entry name" value="DnaJ domain"/>
    <property type="match status" value="1"/>
</dbReference>
<dbReference type="CDD" id="cd06257">
    <property type="entry name" value="DnaJ"/>
    <property type="match status" value="1"/>
</dbReference>
<dbReference type="InterPro" id="IPR051938">
    <property type="entry name" value="Apopto_cytoskel_mod"/>
</dbReference>
<feature type="region of interest" description="Disordered" evidence="3">
    <location>
        <begin position="149"/>
        <end position="240"/>
    </location>
</feature>
<evidence type="ECO:0000256" key="3">
    <source>
        <dbReference type="SAM" id="MobiDB-lite"/>
    </source>
</evidence>
<reference evidence="6 7" key="1">
    <citation type="submission" date="2019-08" db="EMBL/GenBank/DDBJ databases">
        <title>Selenomonas sp. mPRGC5 and Selenomonas sp. mPRGC8 isolated from ruminal fluid of dairy goat (Capra hircus).</title>
        <authorList>
            <person name="Poothong S."/>
            <person name="Nuengjamnong C."/>
            <person name="Tanasupawat S."/>
        </authorList>
    </citation>
    <scope>NUCLEOTIDE SEQUENCE [LARGE SCALE GENOMIC DNA]</scope>
    <source>
        <strain evidence="7">mPRGC5</strain>
    </source>
</reference>
<dbReference type="InterPro" id="IPR001623">
    <property type="entry name" value="DnaJ_domain"/>
</dbReference>
<proteinExistence type="predicted"/>
<gene>
    <name evidence="6" type="ORF">FZ040_10770</name>
</gene>
<dbReference type="PROSITE" id="PS50076">
    <property type="entry name" value="DNAJ_2"/>
    <property type="match status" value="1"/>
</dbReference>
<feature type="domain" description="J" evidence="5">
    <location>
        <begin position="3"/>
        <end position="69"/>
    </location>
</feature>
<dbReference type="PANTHER" id="PTHR44145">
    <property type="entry name" value="DNAJ HOMOLOG SUBFAMILY A MEMBER 3, MITOCHONDRIAL"/>
    <property type="match status" value="1"/>
</dbReference>
<dbReference type="GO" id="GO:0006260">
    <property type="term" value="P:DNA replication"/>
    <property type="evidence" value="ECO:0007669"/>
    <property type="project" value="UniProtKB-KW"/>
</dbReference>